<dbReference type="GO" id="GO:0003677">
    <property type="term" value="F:DNA binding"/>
    <property type="evidence" value="ECO:0007669"/>
    <property type="project" value="InterPro"/>
</dbReference>
<evidence type="ECO:0000313" key="3">
    <source>
        <dbReference type="Proteomes" id="UP000070457"/>
    </source>
</evidence>
<dbReference type="SUPFAM" id="SSF143422">
    <property type="entry name" value="Transposase IS200-like"/>
    <property type="match status" value="1"/>
</dbReference>
<gene>
    <name evidence="2" type="ORF">TR69_WS6001000755</name>
</gene>
<dbReference type="PANTHER" id="PTHR34322:SF2">
    <property type="entry name" value="TRANSPOSASE IS200-LIKE DOMAIN-CONTAINING PROTEIN"/>
    <property type="match status" value="1"/>
</dbReference>
<protein>
    <submittedName>
        <fullName evidence="2">Transposase IS200 like protein</fullName>
    </submittedName>
</protein>
<evidence type="ECO:0000313" key="2">
    <source>
        <dbReference type="EMBL" id="KXK26740.1"/>
    </source>
</evidence>
<sequence length="203" mass="23844">MSQRSLYPGSVLHIFNRGSKKELIFQDNADYERFLLKAFEINQTTKNRIINYCLLPNHFHFLIAASDMKSIPRFMHRLQVSHSRYYMYKYHTVGRVFQGRYKSVVVNSDAQLRALTRYIHRNPVEYFNSPEALKTYPWSSYQSFGGDQDSIIKAEDKGVVLSLFNSVSEYRDFIEADEVLIQSYVKSEAISYRQLDLKVKPVD</sequence>
<proteinExistence type="predicted"/>
<organism evidence="2 3">
    <name type="scientific">candidate division WS6 bacterium OLB20</name>
    <dbReference type="NCBI Taxonomy" id="1617426"/>
    <lineage>
        <taxon>Bacteria</taxon>
        <taxon>Candidatus Dojkabacteria</taxon>
    </lineage>
</organism>
<evidence type="ECO:0000259" key="1">
    <source>
        <dbReference type="SMART" id="SM01321"/>
    </source>
</evidence>
<name>A0A136LYJ6_9BACT</name>
<dbReference type="GO" id="GO:0004803">
    <property type="term" value="F:transposase activity"/>
    <property type="evidence" value="ECO:0007669"/>
    <property type="project" value="InterPro"/>
</dbReference>
<dbReference type="AlphaFoldDB" id="A0A136LYJ6"/>
<dbReference type="PANTHER" id="PTHR34322">
    <property type="entry name" value="TRANSPOSASE, Y1_TNP DOMAIN-CONTAINING"/>
    <property type="match status" value="1"/>
</dbReference>
<dbReference type="InterPro" id="IPR036515">
    <property type="entry name" value="Transposase_17_sf"/>
</dbReference>
<comment type="caution">
    <text evidence="2">The sequence shown here is derived from an EMBL/GenBank/DDBJ whole genome shotgun (WGS) entry which is preliminary data.</text>
</comment>
<feature type="domain" description="Transposase IS200-like" evidence="1">
    <location>
        <begin position="7"/>
        <end position="122"/>
    </location>
</feature>
<dbReference type="STRING" id="1617426.TR69_WS6001000755"/>
<dbReference type="Proteomes" id="UP000070457">
    <property type="component" value="Unassembled WGS sequence"/>
</dbReference>
<dbReference type="GO" id="GO:0006313">
    <property type="term" value="P:DNA transposition"/>
    <property type="evidence" value="ECO:0007669"/>
    <property type="project" value="InterPro"/>
</dbReference>
<dbReference type="Gene3D" id="3.30.70.1290">
    <property type="entry name" value="Transposase IS200-like"/>
    <property type="match status" value="1"/>
</dbReference>
<dbReference type="EMBL" id="JYNZ01000003">
    <property type="protein sequence ID" value="KXK26740.1"/>
    <property type="molecule type" value="Genomic_DNA"/>
</dbReference>
<dbReference type="InterPro" id="IPR002686">
    <property type="entry name" value="Transposase_17"/>
</dbReference>
<dbReference type="SMART" id="SM01321">
    <property type="entry name" value="Y1_Tnp"/>
    <property type="match status" value="1"/>
</dbReference>
<dbReference type="Pfam" id="PF01797">
    <property type="entry name" value="Y1_Tnp"/>
    <property type="match status" value="1"/>
</dbReference>
<reference evidence="2 3" key="1">
    <citation type="submission" date="2015-02" db="EMBL/GenBank/DDBJ databases">
        <title>Improved understanding of the partial-nitritation anammox process through 23 genomes representing the majority of the microbial community.</title>
        <authorList>
            <person name="Speth D.R."/>
            <person name="In T Zandt M."/>
            <person name="Guerrero Cruz S."/>
            <person name="Jetten M.S."/>
            <person name="Dutilh B.E."/>
        </authorList>
    </citation>
    <scope>NUCLEOTIDE SEQUENCE [LARGE SCALE GENOMIC DNA]</scope>
    <source>
        <strain evidence="2">OLB20</strain>
    </source>
</reference>
<accession>A0A136LYJ6</accession>